<gene>
    <name evidence="1" type="ORF">OE059_04820</name>
</gene>
<evidence type="ECO:0000313" key="2">
    <source>
        <dbReference type="Proteomes" id="UP001219957"/>
    </source>
</evidence>
<accession>A0ABY8B266</accession>
<name>A0ABY8B266_9BACL</name>
<keyword evidence="2" id="KW-1185">Reference proteome</keyword>
<dbReference type="RefSeq" id="WP_214687097.1">
    <property type="nucleotide sequence ID" value="NZ_CAXPIM010000215.1"/>
</dbReference>
<evidence type="ECO:0000313" key="1">
    <source>
        <dbReference type="EMBL" id="WED56185.1"/>
    </source>
</evidence>
<sequence>MTPRKILALWDKHREFNGWKEPKKDVKTKIGEFHQTDKIVYAEQASWL</sequence>
<dbReference type="EMBL" id="CP109617">
    <property type="protein sequence ID" value="WED56185.1"/>
    <property type="molecule type" value="Genomic_DNA"/>
</dbReference>
<protein>
    <submittedName>
        <fullName evidence="1">Uncharacterized protein</fullName>
    </submittedName>
</protein>
<proteinExistence type="predicted"/>
<dbReference type="Proteomes" id="UP001219957">
    <property type="component" value="Chromosome"/>
</dbReference>
<organism evidence="1 2">
    <name type="scientific">Exiguobacterium profundum</name>
    <dbReference type="NCBI Taxonomy" id="307643"/>
    <lineage>
        <taxon>Bacteria</taxon>
        <taxon>Bacillati</taxon>
        <taxon>Bacillota</taxon>
        <taxon>Bacilli</taxon>
        <taxon>Bacillales</taxon>
        <taxon>Bacillales Family XII. Incertae Sedis</taxon>
        <taxon>Exiguobacterium</taxon>
    </lineage>
</organism>
<reference evidence="1 2" key="1">
    <citation type="submission" date="2022-10" db="EMBL/GenBank/DDBJ databases">
        <title>Complete genome sequence of Exiguobacterium profundum TSS-3 isolated from an extremely saline-alkaline spring located in Ixtapa, Chiapas-Mexico.</title>
        <authorList>
            <person name="Rincon-Rosales R."/>
            <person name="Rogel M.A."/>
            <person name="Rincon-Molina C.I."/>
            <person name="Guerrero G."/>
            <person name="Manzano-Gomez L.A."/>
            <person name="Lopez-Lopez A."/>
            <person name="Rincon Molina F.A."/>
            <person name="Martinez-Romero E."/>
        </authorList>
    </citation>
    <scope>NUCLEOTIDE SEQUENCE [LARGE SCALE GENOMIC DNA]</scope>
    <source>
        <strain evidence="1 2">TSS-3</strain>
    </source>
</reference>